<accession>A0ABV4X2F8</accession>
<dbReference type="EMBL" id="JBHFNQ010000056">
    <property type="protein sequence ID" value="MFB2876627.1"/>
    <property type="molecule type" value="Genomic_DNA"/>
</dbReference>
<reference evidence="1 2" key="1">
    <citation type="submission" date="2024-09" db="EMBL/GenBank/DDBJ databases">
        <title>Floridaenema gen nov. (Aerosakkonemataceae, Aerosakkonematales ord. nov., Cyanobacteria) from benthic tropical and subtropical fresh waters, with the description of four new species.</title>
        <authorList>
            <person name="Moretto J.A."/>
            <person name="Berthold D.E."/>
            <person name="Lefler F.W."/>
            <person name="Huang I.-S."/>
            <person name="Laughinghouse H. IV."/>
        </authorList>
    </citation>
    <scope>NUCLEOTIDE SEQUENCE [LARGE SCALE GENOMIC DNA]</scope>
    <source>
        <strain evidence="1 2">BLCC-F46</strain>
    </source>
</reference>
<protein>
    <submittedName>
        <fullName evidence="1">Uncharacterized protein</fullName>
    </submittedName>
</protein>
<dbReference type="RefSeq" id="WP_413269752.1">
    <property type="nucleotide sequence ID" value="NZ_JBHFNQ010000056.1"/>
</dbReference>
<evidence type="ECO:0000313" key="1">
    <source>
        <dbReference type="EMBL" id="MFB2876627.1"/>
    </source>
</evidence>
<evidence type="ECO:0000313" key="2">
    <source>
        <dbReference type="Proteomes" id="UP001576774"/>
    </source>
</evidence>
<dbReference type="Proteomes" id="UP001576774">
    <property type="component" value="Unassembled WGS sequence"/>
</dbReference>
<organism evidence="1 2">
    <name type="scientific">Floridaenema aerugineum BLCC-F46</name>
    <dbReference type="NCBI Taxonomy" id="3153654"/>
    <lineage>
        <taxon>Bacteria</taxon>
        <taxon>Bacillati</taxon>
        <taxon>Cyanobacteriota</taxon>
        <taxon>Cyanophyceae</taxon>
        <taxon>Oscillatoriophycideae</taxon>
        <taxon>Aerosakkonematales</taxon>
        <taxon>Aerosakkonemataceae</taxon>
        <taxon>Floridanema</taxon>
        <taxon>Floridanema aerugineum</taxon>
    </lineage>
</organism>
<gene>
    <name evidence="1" type="ORF">ACE1CC_07020</name>
</gene>
<name>A0ABV4X2F8_9CYAN</name>
<proteinExistence type="predicted"/>
<comment type="caution">
    <text evidence="1">The sequence shown here is derived from an EMBL/GenBank/DDBJ whole genome shotgun (WGS) entry which is preliminary data.</text>
</comment>
<sequence length="98" mass="11258">MAKLLYYDMETMKLRSQIGTDGILLLQMPTKLKNTSVEVVVVIQPLSSEETKPQYNAWGKPTTKQSIQEAVAKMQQLRQEVGIDKNSIREMIEEGRRF</sequence>
<keyword evidence="2" id="KW-1185">Reference proteome</keyword>